<dbReference type="GeneID" id="17040845"/>
<dbReference type="GO" id="GO:0005694">
    <property type="term" value="C:chromosome"/>
    <property type="evidence" value="ECO:0007669"/>
    <property type="project" value="UniProtKB-SubCell"/>
</dbReference>
<dbReference type="EC" id="3.1.-.-" evidence="1"/>
<dbReference type="InterPro" id="IPR045055">
    <property type="entry name" value="DNA2/NAM7-like"/>
</dbReference>
<keyword evidence="1" id="KW-0411">Iron-sulfur</keyword>
<evidence type="ECO:0000256" key="1">
    <source>
        <dbReference type="RuleBase" id="RU367041"/>
    </source>
</evidence>
<keyword evidence="1" id="KW-0067">ATP-binding</keyword>
<dbReference type="RefSeq" id="XP_005647402.1">
    <property type="nucleotide sequence ID" value="XM_005647345.1"/>
</dbReference>
<keyword evidence="1" id="KW-0004">4Fe-4S</keyword>
<dbReference type="GO" id="GO:0017116">
    <property type="term" value="F:single-stranded DNA helicase activity"/>
    <property type="evidence" value="ECO:0007669"/>
    <property type="project" value="UniProtKB-UniRule"/>
</dbReference>
<dbReference type="GO" id="GO:0033567">
    <property type="term" value="P:DNA replication, Okazaki fragment processing"/>
    <property type="evidence" value="ECO:0007669"/>
    <property type="project" value="UniProtKB-UniRule"/>
</dbReference>
<keyword evidence="1" id="KW-0547">Nucleotide-binding</keyword>
<name>I0YWT9_COCSC</name>
<dbReference type="CDD" id="cd18808">
    <property type="entry name" value="SF1_C_Upf1"/>
    <property type="match status" value="1"/>
</dbReference>
<keyword evidence="1" id="KW-0408">Iron</keyword>
<evidence type="ECO:0000259" key="2">
    <source>
        <dbReference type="Pfam" id="PF13087"/>
    </source>
</evidence>
<dbReference type="OrthoDB" id="306218at2759"/>
<dbReference type="EC" id="3.6.4.12" evidence="1"/>
<dbReference type="PANTHER" id="PTHR10887:SF433">
    <property type="entry name" value="DNA REPLICATION ATP-DEPENDENT HELICASE_NUCLEASE DNA2"/>
    <property type="match status" value="1"/>
</dbReference>
<comment type="caution">
    <text evidence="3">The sequence shown here is derived from an EMBL/GenBank/DDBJ whole genome shotgun (WGS) entry which is preliminary data.</text>
</comment>
<dbReference type="KEGG" id="csl:COCSUDRAFT_16037"/>
<dbReference type="Gene3D" id="3.40.50.300">
    <property type="entry name" value="P-loop containing nucleotide triphosphate hydrolases"/>
    <property type="match status" value="1"/>
</dbReference>
<dbReference type="GO" id="GO:0046872">
    <property type="term" value="F:metal ion binding"/>
    <property type="evidence" value="ECO:0007669"/>
    <property type="project" value="UniProtKB-UniRule"/>
</dbReference>
<keyword evidence="1" id="KW-0539">Nucleus</keyword>
<feature type="domain" description="DNA2/NAM7 helicase-like C-terminal" evidence="2">
    <location>
        <begin position="134"/>
        <end position="278"/>
    </location>
</feature>
<keyword evidence="1" id="KW-0540">Nuclease</keyword>
<proteinExistence type="inferred from homology"/>
<dbReference type="Proteomes" id="UP000007264">
    <property type="component" value="Unassembled WGS sequence"/>
</dbReference>
<keyword evidence="1" id="KW-0227">DNA damage</keyword>
<dbReference type="AlphaFoldDB" id="I0YWT9"/>
<reference evidence="3 4" key="1">
    <citation type="journal article" date="2012" name="Genome Biol.">
        <title>The genome of the polar eukaryotic microalga coccomyxa subellipsoidea reveals traits of cold adaptation.</title>
        <authorList>
            <person name="Blanc G."/>
            <person name="Agarkova I."/>
            <person name="Grimwood J."/>
            <person name="Kuo A."/>
            <person name="Brueggeman A."/>
            <person name="Dunigan D."/>
            <person name="Gurnon J."/>
            <person name="Ladunga I."/>
            <person name="Lindquist E."/>
            <person name="Lucas S."/>
            <person name="Pangilinan J."/>
            <person name="Proschold T."/>
            <person name="Salamov A."/>
            <person name="Schmutz J."/>
            <person name="Weeks D."/>
            <person name="Yamada T."/>
            <person name="Claverie J.M."/>
            <person name="Grigoriev I."/>
            <person name="Van Etten J."/>
            <person name="Lomsadze A."/>
            <person name="Borodovsky M."/>
        </authorList>
    </citation>
    <scope>NUCLEOTIDE SEQUENCE [LARGE SCALE GENOMIC DNA]</scope>
    <source>
        <strain evidence="3 4">C-169</strain>
    </source>
</reference>
<evidence type="ECO:0000313" key="4">
    <source>
        <dbReference type="Proteomes" id="UP000007264"/>
    </source>
</evidence>
<dbReference type="GO" id="GO:0005737">
    <property type="term" value="C:cytoplasm"/>
    <property type="evidence" value="ECO:0007669"/>
    <property type="project" value="TreeGrafter"/>
</dbReference>
<dbReference type="GO" id="GO:0016887">
    <property type="term" value="F:ATP hydrolysis activity"/>
    <property type="evidence" value="ECO:0007669"/>
    <property type="project" value="RHEA"/>
</dbReference>
<dbReference type="GO" id="GO:0005634">
    <property type="term" value="C:nucleus"/>
    <property type="evidence" value="ECO:0007669"/>
    <property type="project" value="UniProtKB-SubCell"/>
</dbReference>
<dbReference type="GO" id="GO:0003677">
    <property type="term" value="F:DNA binding"/>
    <property type="evidence" value="ECO:0007669"/>
    <property type="project" value="UniProtKB-UniRule"/>
</dbReference>
<dbReference type="eggNOG" id="KOG1805">
    <property type="taxonomic scope" value="Eukaryota"/>
</dbReference>
<comment type="catalytic activity">
    <reaction evidence="1">
        <text>ATP + H2O = ADP + phosphate + H(+)</text>
        <dbReference type="Rhea" id="RHEA:13065"/>
        <dbReference type="ChEBI" id="CHEBI:15377"/>
        <dbReference type="ChEBI" id="CHEBI:15378"/>
        <dbReference type="ChEBI" id="CHEBI:30616"/>
        <dbReference type="ChEBI" id="CHEBI:43474"/>
        <dbReference type="ChEBI" id="CHEBI:456216"/>
        <dbReference type="EC" id="3.6.4.12"/>
    </reaction>
</comment>
<keyword evidence="1" id="KW-0511">Multifunctional enzyme</keyword>
<organism evidence="3 4">
    <name type="scientific">Coccomyxa subellipsoidea (strain C-169)</name>
    <name type="common">Green microalga</name>
    <dbReference type="NCBI Taxonomy" id="574566"/>
    <lineage>
        <taxon>Eukaryota</taxon>
        <taxon>Viridiplantae</taxon>
        <taxon>Chlorophyta</taxon>
        <taxon>core chlorophytes</taxon>
        <taxon>Trebouxiophyceae</taxon>
        <taxon>Trebouxiophyceae incertae sedis</taxon>
        <taxon>Coccomyxaceae</taxon>
        <taxon>Coccomyxa</taxon>
        <taxon>Coccomyxa subellipsoidea</taxon>
    </lineage>
</organism>
<comment type="similarity">
    <text evidence="1">Belongs to the DNA2/NAM7 helicase family.</text>
</comment>
<comment type="function">
    <text evidence="1">Key enzyme involved in DNA replication and DNA repair. Involved in Okazaki fragments processing by cleaving long flaps that escape FEN1: flaps that are longer than 27 nucleotides are coated by replication protein A complex (RPA), leading to recruit DNA2 which cleaves the flap until it is too short to bind RPA and becomes a substrate for FEN1. Also involved in 5'-end resection of DNA during double-strand break (DSB) repair by mediating the cleavage of 5'-ssDNA.</text>
</comment>
<dbReference type="GO" id="GO:0051539">
    <property type="term" value="F:4 iron, 4 sulfur cluster binding"/>
    <property type="evidence" value="ECO:0007669"/>
    <property type="project" value="UniProtKB-UniRule"/>
</dbReference>
<keyword evidence="1" id="KW-0234">DNA repair</keyword>
<dbReference type="GO" id="GO:0005524">
    <property type="term" value="F:ATP binding"/>
    <property type="evidence" value="ECO:0007669"/>
    <property type="project" value="UniProtKB-UniRule"/>
</dbReference>
<keyword evidence="1" id="KW-0235">DNA replication</keyword>
<dbReference type="GO" id="GO:0017108">
    <property type="term" value="F:5'-flap endonuclease activity"/>
    <property type="evidence" value="ECO:0007669"/>
    <property type="project" value="UniProtKB-UniRule"/>
</dbReference>
<sequence>MQTRCHQFLLEALSPCSQVGCTCLSVGHPLLVGKTFDVCIMDEAGQTLPAFVFETSRPQDTIIMFQRLINPQRFVYILESDPSKLLRAALGLARSFCLVGDHYQLPPLVQNRDAAAGGLAQSLFRHLCEAHPQVLRAMLSVKQVLDPARRVLWLDTDGVPGPETRAADNTCNATEAAVVERIVEALADSGIPLDSIGVISPYRSQARHRCFFSGAAARGWAGLETLTVDKCQGRDKDAVIVSLVRSNAERSAGKLLADWRRINVALTRPKVKLAVIGSPATVASVPVLAALWRLCCERGWAVRLPQGAPQG</sequence>
<protein>
    <recommendedName>
        <fullName evidence="1">DNA replication ATP-dependent helicase/nuclease</fullName>
        <ecNumber evidence="1">3.1.-.-</ecNumber>
        <ecNumber evidence="1">3.6.4.12</ecNumber>
    </recommendedName>
</protein>
<keyword evidence="1" id="KW-0158">Chromosome</keyword>
<keyword evidence="1" id="KW-0347">Helicase</keyword>
<gene>
    <name evidence="3" type="ORF">COCSUDRAFT_16037</name>
</gene>
<keyword evidence="4" id="KW-1185">Reference proteome</keyword>
<dbReference type="InterPro" id="IPR027417">
    <property type="entry name" value="P-loop_NTPase"/>
</dbReference>
<keyword evidence="1" id="KW-0238">DNA-binding</keyword>
<accession>I0YWT9</accession>
<evidence type="ECO:0000313" key="3">
    <source>
        <dbReference type="EMBL" id="EIE22858.1"/>
    </source>
</evidence>
<keyword evidence="1" id="KW-0479">Metal-binding</keyword>
<dbReference type="PANTHER" id="PTHR10887">
    <property type="entry name" value="DNA2/NAM7 HELICASE FAMILY"/>
    <property type="match status" value="1"/>
</dbReference>
<comment type="subcellular location">
    <subcellularLocation>
        <location evidence="1">Nucleus</location>
    </subcellularLocation>
    <subcellularLocation>
        <location evidence="1">Chromosome</location>
    </subcellularLocation>
</comment>
<dbReference type="EMBL" id="AGSI01000009">
    <property type="protein sequence ID" value="EIE22858.1"/>
    <property type="molecule type" value="Genomic_DNA"/>
</dbReference>
<dbReference type="Pfam" id="PF13087">
    <property type="entry name" value="AAA_12"/>
    <property type="match status" value="1"/>
</dbReference>
<dbReference type="InterPro" id="IPR047187">
    <property type="entry name" value="SF1_C_Upf1"/>
</dbReference>
<dbReference type="GO" id="GO:0006281">
    <property type="term" value="P:DNA repair"/>
    <property type="evidence" value="ECO:0007669"/>
    <property type="project" value="UniProtKB-KW"/>
</dbReference>
<dbReference type="InterPro" id="IPR041679">
    <property type="entry name" value="DNA2/NAM7-like_C"/>
</dbReference>
<dbReference type="STRING" id="574566.I0YWT9"/>
<dbReference type="GO" id="GO:0071932">
    <property type="term" value="P:replication fork reversal"/>
    <property type="evidence" value="ECO:0007669"/>
    <property type="project" value="TreeGrafter"/>
</dbReference>
<dbReference type="SUPFAM" id="SSF52540">
    <property type="entry name" value="P-loop containing nucleoside triphosphate hydrolases"/>
    <property type="match status" value="1"/>
</dbReference>
<keyword evidence="1" id="KW-0378">Hydrolase</keyword>